<evidence type="ECO:0000256" key="6">
    <source>
        <dbReference type="ARBA" id="ARBA00023163"/>
    </source>
</evidence>
<dbReference type="InterPro" id="IPR013087">
    <property type="entry name" value="Znf_C2H2_type"/>
</dbReference>
<dbReference type="eggNOG" id="KOG1721">
    <property type="taxonomic scope" value="Eukaryota"/>
</dbReference>
<keyword evidence="1" id="KW-0479">Metal-binding</keyword>
<dbReference type="InterPro" id="IPR036236">
    <property type="entry name" value="Znf_C2H2_sf"/>
</dbReference>
<feature type="region of interest" description="Disordered" evidence="9">
    <location>
        <begin position="788"/>
        <end position="810"/>
    </location>
</feature>
<dbReference type="PANTHER" id="PTHR47660">
    <property type="entry name" value="TRANSCRIPTION FACTOR WITH C2H2 AND ZN(2)-CYS(6) DNA BINDING DOMAIN (EUROFUNG)-RELATED-RELATED"/>
    <property type="match status" value="1"/>
</dbReference>
<dbReference type="Gene3D" id="3.30.160.60">
    <property type="entry name" value="Classic Zinc Finger"/>
    <property type="match status" value="2"/>
</dbReference>
<dbReference type="EMBL" id="JMSE01000356">
    <property type="protein sequence ID" value="KDN70364.1"/>
    <property type="molecule type" value="Genomic_DNA"/>
</dbReference>
<feature type="region of interest" description="Disordered" evidence="9">
    <location>
        <begin position="232"/>
        <end position="281"/>
    </location>
</feature>
<evidence type="ECO:0000313" key="12">
    <source>
        <dbReference type="EMBL" id="KDN70364.1"/>
    </source>
</evidence>
<dbReference type="InterPro" id="IPR036864">
    <property type="entry name" value="Zn2-C6_fun-type_DNA-bd_sf"/>
</dbReference>
<dbReference type="InterPro" id="IPR001138">
    <property type="entry name" value="Zn2Cys6_DnaBD"/>
</dbReference>
<evidence type="ECO:0000256" key="4">
    <source>
        <dbReference type="ARBA" id="ARBA00022833"/>
    </source>
</evidence>
<comment type="caution">
    <text evidence="12">The sequence shown here is derived from an EMBL/GenBank/DDBJ whole genome shotgun (WGS) entry which is preliminary data.</text>
</comment>
<dbReference type="GO" id="GO:0000981">
    <property type="term" value="F:DNA-binding transcription factor activity, RNA polymerase II-specific"/>
    <property type="evidence" value="ECO:0007669"/>
    <property type="project" value="InterPro"/>
</dbReference>
<evidence type="ECO:0000256" key="3">
    <source>
        <dbReference type="ARBA" id="ARBA00022771"/>
    </source>
</evidence>
<dbReference type="AlphaFoldDB" id="A0A066XRN3"/>
<evidence type="ECO:0000313" key="13">
    <source>
        <dbReference type="Proteomes" id="UP000027238"/>
    </source>
</evidence>
<feature type="domain" description="Zn(2)-C6 fungal-type" evidence="10">
    <location>
        <begin position="74"/>
        <end position="103"/>
    </location>
</feature>
<dbReference type="Gene3D" id="4.10.240.10">
    <property type="entry name" value="Zn(2)-C6 fungal-type DNA-binding domain"/>
    <property type="match status" value="1"/>
</dbReference>
<name>A0A066XRN3_COLSU</name>
<evidence type="ECO:0000256" key="1">
    <source>
        <dbReference type="ARBA" id="ARBA00022723"/>
    </source>
</evidence>
<dbReference type="OrthoDB" id="4836018at2759"/>
<dbReference type="PROSITE" id="PS00463">
    <property type="entry name" value="ZN2_CY6_FUNGAL_1"/>
    <property type="match status" value="1"/>
</dbReference>
<dbReference type="GO" id="GO:0008270">
    <property type="term" value="F:zinc ion binding"/>
    <property type="evidence" value="ECO:0007669"/>
    <property type="project" value="UniProtKB-KW"/>
</dbReference>
<dbReference type="Proteomes" id="UP000027238">
    <property type="component" value="Unassembled WGS sequence"/>
</dbReference>
<keyword evidence="2" id="KW-0677">Repeat</keyword>
<dbReference type="CDD" id="cd00067">
    <property type="entry name" value="GAL4"/>
    <property type="match status" value="1"/>
</dbReference>
<protein>
    <submittedName>
        <fullName evidence="12">Uncharacterized protein</fullName>
    </submittedName>
</protein>
<evidence type="ECO:0000256" key="9">
    <source>
        <dbReference type="SAM" id="MobiDB-lite"/>
    </source>
</evidence>
<dbReference type="FunFam" id="3.30.160.60:FF:000100">
    <property type="entry name" value="Zinc finger 45-like"/>
    <property type="match status" value="1"/>
</dbReference>
<keyword evidence="7" id="KW-0539">Nucleus</keyword>
<feature type="region of interest" description="Disordered" evidence="9">
    <location>
        <begin position="112"/>
        <end position="134"/>
    </location>
</feature>
<organism evidence="12 13">
    <name type="scientific">Colletotrichum sublineola</name>
    <name type="common">Sorghum anthracnose fungus</name>
    <dbReference type="NCBI Taxonomy" id="1173701"/>
    <lineage>
        <taxon>Eukaryota</taxon>
        <taxon>Fungi</taxon>
        <taxon>Dikarya</taxon>
        <taxon>Ascomycota</taxon>
        <taxon>Pezizomycotina</taxon>
        <taxon>Sordariomycetes</taxon>
        <taxon>Hypocreomycetidae</taxon>
        <taxon>Glomerellales</taxon>
        <taxon>Glomerellaceae</taxon>
        <taxon>Colletotrichum</taxon>
        <taxon>Colletotrichum graminicola species complex</taxon>
    </lineage>
</organism>
<dbReference type="GO" id="GO:0003677">
    <property type="term" value="F:DNA binding"/>
    <property type="evidence" value="ECO:0007669"/>
    <property type="project" value="InterPro"/>
</dbReference>
<gene>
    <name evidence="12" type="ORF">CSUB01_11011</name>
</gene>
<accession>A0A066XRN3</accession>
<feature type="domain" description="C2H2-type" evidence="11">
    <location>
        <begin position="2"/>
        <end position="29"/>
    </location>
</feature>
<evidence type="ECO:0000256" key="2">
    <source>
        <dbReference type="ARBA" id="ARBA00022737"/>
    </source>
</evidence>
<proteinExistence type="predicted"/>
<dbReference type="Pfam" id="PF04082">
    <property type="entry name" value="Fungal_trans"/>
    <property type="match status" value="1"/>
</dbReference>
<dbReference type="InterPro" id="IPR007219">
    <property type="entry name" value="XnlR_reg_dom"/>
</dbReference>
<keyword evidence="3 8" id="KW-0863">Zinc-finger</keyword>
<reference evidence="13" key="1">
    <citation type="journal article" date="2014" name="Genome Announc.">
        <title>Draft genome sequence of Colletotrichum sublineola, a destructive pathogen of cultivated sorghum.</title>
        <authorList>
            <person name="Baroncelli R."/>
            <person name="Sanz-Martin J.M."/>
            <person name="Rech G.E."/>
            <person name="Sukno S.A."/>
            <person name="Thon M.R."/>
        </authorList>
    </citation>
    <scope>NUCLEOTIDE SEQUENCE [LARGE SCALE GENOMIC DNA]</scope>
    <source>
        <strain evidence="13">TX430BB</strain>
    </source>
</reference>
<dbReference type="PANTHER" id="PTHR47660:SF2">
    <property type="entry name" value="TRANSCRIPTION FACTOR WITH C2H2 AND ZN(2)-CYS(6) DNA BINDING DOMAIN (EUROFUNG)"/>
    <property type="match status" value="1"/>
</dbReference>
<evidence type="ECO:0000259" key="10">
    <source>
        <dbReference type="PROSITE" id="PS50048"/>
    </source>
</evidence>
<dbReference type="OMA" id="NERACAS"/>
<dbReference type="PROSITE" id="PS00028">
    <property type="entry name" value="ZINC_FINGER_C2H2_1"/>
    <property type="match status" value="2"/>
</dbReference>
<dbReference type="CDD" id="cd12148">
    <property type="entry name" value="fungal_TF_MHR"/>
    <property type="match status" value="1"/>
</dbReference>
<dbReference type="HOGENOM" id="CLU_003864_3_0_1"/>
<dbReference type="Pfam" id="PF00096">
    <property type="entry name" value="zf-C2H2"/>
    <property type="match status" value="2"/>
</dbReference>
<keyword evidence="5" id="KW-0805">Transcription regulation</keyword>
<evidence type="ECO:0000259" key="11">
    <source>
        <dbReference type="PROSITE" id="PS50157"/>
    </source>
</evidence>
<dbReference type="SUPFAM" id="SSF57667">
    <property type="entry name" value="beta-beta-alpha zinc fingers"/>
    <property type="match status" value="1"/>
</dbReference>
<dbReference type="STRING" id="1173701.A0A066XRN3"/>
<dbReference type="PROSITE" id="PS50157">
    <property type="entry name" value="ZINC_FINGER_C2H2_2"/>
    <property type="match status" value="2"/>
</dbReference>
<keyword evidence="4" id="KW-0862">Zinc</keyword>
<sequence>MLQCPFCNRDFRRSEHLDRHLLRHIGARPFSCSDCGTDFARRDTLLRHTRSHARADPALTDRRGRSRRDCVARACRACAESKQKCDGKDPCKRCERKKRRCVYVADQRRSANRLDGPSLLPSPPSASSHQEPAPAIADQASEMAEVLPPLPRLSLPSDLAMLNKGAQVIGGSCDAASAHLSSAEHQFSLVWPLTLPNEGFLEAPDPSQCPLTNWPLYSTDWSHVLSGAAGFVGDGNNSVPSSNGTGTEEMQDGYLDRTASSSSPSSSELAYKPSARAPNPLFTTKQALDTVAADPPRSVEPWPFRRATAHQAQRQQLTTGRGPAEACDTLGRVAGDSLTWKVEDYQHVPPLGQETYNVMCAHFATLNADNGFHKAFTDELFPSYEVAAAFIQAYFEHFQPIFPLIHQPTFDPRKAPWVLTLAVAVIGSRYSVLVTESAVLYLNEFLRRAISFWSGHIRLAKHKLTEGAPFSEPQKNERACASDPSSQLCLDQATVLNQIGMMFSGDMAMCEHAQMNMSSVALISKKAGRHSKHQPSGAQAAYPPDASRAWESWVRAESTRRLAYFSWPAPGTLPRRNPFAYTGNACKAPGLPDGIAFRPAADSFHRPPADPDAVRRAALGGGLGRIVDVGIRNGFYHCDELTRLLLTVAVYFDKPQGPDTRDCLDMLRRDEGQMAAAETLGWMALEYNHILSLLLHLPLRELMAFSGWHVSEAEYCEANLRMALWVRNEAAEARLVTYHAAKLYSCIREHPLGAYSETMSFLTATLAIWAVTVPLGLRERRRAPLSRRGGRAAGLDDRAPADQGEPEGAEGDAELRLQRRREQGPAVPVRVQEPRRHAHVKTRYCLYYPPCELDKRWIPRTRSTGRVAAIDCIPKWNPSAVNCCRIQFTGL</sequence>
<dbReference type="SUPFAM" id="SSF57701">
    <property type="entry name" value="Zn2/Cys6 DNA-binding domain"/>
    <property type="match status" value="1"/>
</dbReference>
<feature type="compositionally biased region" description="Polar residues" evidence="9">
    <location>
        <begin position="235"/>
        <end position="248"/>
    </location>
</feature>
<evidence type="ECO:0000256" key="5">
    <source>
        <dbReference type="ARBA" id="ARBA00023015"/>
    </source>
</evidence>
<dbReference type="SMART" id="SM00355">
    <property type="entry name" value="ZnF_C2H2"/>
    <property type="match status" value="2"/>
</dbReference>
<feature type="domain" description="C2H2-type" evidence="11">
    <location>
        <begin position="30"/>
        <end position="57"/>
    </location>
</feature>
<dbReference type="SMART" id="SM00066">
    <property type="entry name" value="GAL4"/>
    <property type="match status" value="1"/>
</dbReference>
<keyword evidence="6" id="KW-0804">Transcription</keyword>
<evidence type="ECO:0000256" key="8">
    <source>
        <dbReference type="PROSITE-ProRule" id="PRU00042"/>
    </source>
</evidence>
<evidence type="ECO:0000256" key="7">
    <source>
        <dbReference type="ARBA" id="ARBA00023242"/>
    </source>
</evidence>
<dbReference type="PROSITE" id="PS50048">
    <property type="entry name" value="ZN2_CY6_FUNGAL_2"/>
    <property type="match status" value="1"/>
</dbReference>
<dbReference type="GO" id="GO:0006351">
    <property type="term" value="P:DNA-templated transcription"/>
    <property type="evidence" value="ECO:0007669"/>
    <property type="project" value="InterPro"/>
</dbReference>
<keyword evidence="13" id="KW-1185">Reference proteome</keyword>